<evidence type="ECO:0000313" key="3">
    <source>
        <dbReference type="Proteomes" id="UP000218238"/>
    </source>
</evidence>
<dbReference type="Proteomes" id="UP000218238">
    <property type="component" value="Unassembled WGS sequence"/>
</dbReference>
<feature type="transmembrane region" description="Helical" evidence="1">
    <location>
        <begin position="128"/>
        <end position="147"/>
    </location>
</feature>
<feature type="transmembrane region" description="Helical" evidence="1">
    <location>
        <begin position="45"/>
        <end position="64"/>
    </location>
</feature>
<organism evidence="2 3">
    <name type="scientific">Brunnivagina elsteri CCALA 953</name>
    <dbReference type="NCBI Taxonomy" id="987040"/>
    <lineage>
        <taxon>Bacteria</taxon>
        <taxon>Bacillati</taxon>
        <taxon>Cyanobacteriota</taxon>
        <taxon>Cyanophyceae</taxon>
        <taxon>Nostocales</taxon>
        <taxon>Calotrichaceae</taxon>
        <taxon>Brunnivagina</taxon>
    </lineage>
</organism>
<sequence length="184" mass="20135">MRVIEPEIDEQVISSGWTTAIAVLMIILGIIAIAFPFLIGVASTLMFGWIFIFAGIIQIVYALQSRGAGQVIGKLILGLLYLFAGIFVVAKPLEGVLALTLVLGITIFVQGIIQVSMAFQLRRTAPNWIWMVVSGIIGIIFGIFIWSSFPFSAVWLIGTYIGVNLLFDGVWMLTVNSGQRRALQ</sequence>
<dbReference type="RefSeq" id="WP_095720949.1">
    <property type="nucleotide sequence ID" value="NZ_NTFS01000048.1"/>
</dbReference>
<evidence type="ECO:0008006" key="4">
    <source>
        <dbReference type="Google" id="ProtNLM"/>
    </source>
</evidence>
<reference evidence="2 3" key="1">
    <citation type="submission" date="2017-08" db="EMBL/GenBank/DDBJ databases">
        <title>Draft genome sequence of filamentous cyanobacterium Calothrix elsteri CCALA 953.</title>
        <authorList>
            <person name="Gagunashvili A.N."/>
            <person name="Elster J."/>
            <person name="Andresson O.S."/>
        </authorList>
    </citation>
    <scope>NUCLEOTIDE SEQUENCE [LARGE SCALE GENOMIC DNA]</scope>
    <source>
        <strain evidence="2 3">CCALA 953</strain>
    </source>
</reference>
<keyword evidence="1" id="KW-1133">Transmembrane helix</keyword>
<gene>
    <name evidence="2" type="ORF">CK510_06655</name>
</gene>
<accession>A0A2A2TM78</accession>
<name>A0A2A2TM78_9CYAN</name>
<dbReference type="InterPro" id="IPR052712">
    <property type="entry name" value="Acid_resist_chaperone_HdeD"/>
</dbReference>
<keyword evidence="1" id="KW-0472">Membrane</keyword>
<feature type="transmembrane region" description="Helical" evidence="1">
    <location>
        <begin position="96"/>
        <end position="116"/>
    </location>
</feature>
<dbReference type="EMBL" id="NTFS01000048">
    <property type="protein sequence ID" value="PAX59532.1"/>
    <property type="molecule type" value="Genomic_DNA"/>
</dbReference>
<dbReference type="AlphaFoldDB" id="A0A2A2TM78"/>
<comment type="caution">
    <text evidence="2">The sequence shown here is derived from an EMBL/GenBank/DDBJ whole genome shotgun (WGS) entry which is preliminary data.</text>
</comment>
<keyword evidence="1" id="KW-0812">Transmembrane</keyword>
<feature type="transmembrane region" description="Helical" evidence="1">
    <location>
        <begin position="153"/>
        <end position="175"/>
    </location>
</feature>
<dbReference type="PANTHER" id="PTHR34989:SF1">
    <property type="entry name" value="PROTEIN HDED"/>
    <property type="match status" value="1"/>
</dbReference>
<protein>
    <recommendedName>
        <fullName evidence="4">HdeD protein</fullName>
    </recommendedName>
</protein>
<dbReference type="GO" id="GO:0005886">
    <property type="term" value="C:plasma membrane"/>
    <property type="evidence" value="ECO:0007669"/>
    <property type="project" value="TreeGrafter"/>
</dbReference>
<feature type="transmembrane region" description="Helical" evidence="1">
    <location>
        <begin position="71"/>
        <end position="90"/>
    </location>
</feature>
<feature type="transmembrane region" description="Helical" evidence="1">
    <location>
        <begin position="12"/>
        <end position="39"/>
    </location>
</feature>
<keyword evidence="3" id="KW-1185">Reference proteome</keyword>
<dbReference type="PANTHER" id="PTHR34989">
    <property type="entry name" value="PROTEIN HDED"/>
    <property type="match status" value="1"/>
</dbReference>
<evidence type="ECO:0000256" key="1">
    <source>
        <dbReference type="SAM" id="Phobius"/>
    </source>
</evidence>
<dbReference type="OrthoDB" id="571957at2"/>
<dbReference type="Pfam" id="PF03729">
    <property type="entry name" value="DUF308"/>
    <property type="match status" value="1"/>
</dbReference>
<evidence type="ECO:0000313" key="2">
    <source>
        <dbReference type="EMBL" id="PAX59532.1"/>
    </source>
</evidence>
<proteinExistence type="predicted"/>
<dbReference type="InterPro" id="IPR005325">
    <property type="entry name" value="DUF308_memb"/>
</dbReference>